<dbReference type="GO" id="GO:0016020">
    <property type="term" value="C:membrane"/>
    <property type="evidence" value="ECO:0007669"/>
    <property type="project" value="UniProtKB-SubCell"/>
</dbReference>
<evidence type="ECO:0000313" key="8">
    <source>
        <dbReference type="EMBL" id="CAG4883787.1"/>
    </source>
</evidence>
<dbReference type="AlphaFoldDB" id="A0A916J4G2"/>
<protein>
    <submittedName>
        <fullName evidence="8">Type IV pilin PilA</fullName>
    </submittedName>
</protein>
<dbReference type="InterPro" id="IPR012902">
    <property type="entry name" value="N_methyl_site"/>
</dbReference>
<dbReference type="EMBL" id="CAJQUM010000001">
    <property type="protein sequence ID" value="CAG4883787.1"/>
    <property type="molecule type" value="Genomic_DNA"/>
</dbReference>
<accession>A0A916J4G2</accession>
<dbReference type="GO" id="GO:0015628">
    <property type="term" value="P:protein secretion by the type II secretion system"/>
    <property type="evidence" value="ECO:0007669"/>
    <property type="project" value="InterPro"/>
</dbReference>
<evidence type="ECO:0000256" key="2">
    <source>
        <dbReference type="ARBA" id="ARBA00005233"/>
    </source>
</evidence>
<keyword evidence="6 7" id="KW-0472">Membrane</keyword>
<reference evidence="8" key="1">
    <citation type="submission" date="2021-04" db="EMBL/GenBank/DDBJ databases">
        <authorList>
            <person name="Hornung B."/>
        </authorList>
    </citation>
    <scope>NUCLEOTIDE SEQUENCE</scope>
    <source>
        <strain evidence="8">G5G6</strain>
    </source>
</reference>
<keyword evidence="5 7" id="KW-1133">Transmembrane helix</keyword>
<sequence>MKMQKGFTLIELMIVVAIIGILAAVAIPAFSEYTKKAENKAAQSDTKNLLTSAIANANS</sequence>
<proteinExistence type="inferred from homology"/>
<dbReference type="Pfam" id="PF07963">
    <property type="entry name" value="N_methyl"/>
    <property type="match status" value="1"/>
</dbReference>
<feature type="transmembrane region" description="Helical" evidence="7">
    <location>
        <begin position="12"/>
        <end position="30"/>
    </location>
</feature>
<dbReference type="GO" id="GO:0015627">
    <property type="term" value="C:type II protein secretion system complex"/>
    <property type="evidence" value="ECO:0007669"/>
    <property type="project" value="InterPro"/>
</dbReference>
<dbReference type="InterPro" id="IPR002416">
    <property type="entry name" value="T2SS_protein-GspH"/>
</dbReference>
<comment type="subcellular location">
    <subcellularLocation>
        <location evidence="1">Membrane</location>
        <topology evidence="1">Single-pass membrane protein</topology>
    </subcellularLocation>
</comment>
<dbReference type="NCBIfam" id="TIGR02532">
    <property type="entry name" value="IV_pilin_GFxxxE"/>
    <property type="match status" value="1"/>
</dbReference>
<dbReference type="PANTHER" id="PTHR30093:SF34">
    <property type="entry name" value="PREPILIN PEPTIDASE-DEPENDENT PROTEIN D"/>
    <property type="match status" value="1"/>
</dbReference>
<comment type="similarity">
    <text evidence="2">Belongs to the N-Me-Phe pilin family.</text>
</comment>
<evidence type="ECO:0000256" key="1">
    <source>
        <dbReference type="ARBA" id="ARBA00004167"/>
    </source>
</evidence>
<evidence type="ECO:0000256" key="3">
    <source>
        <dbReference type="ARBA" id="ARBA00022481"/>
    </source>
</evidence>
<dbReference type="PROSITE" id="PS00409">
    <property type="entry name" value="PROKAR_NTER_METHYL"/>
    <property type="match status" value="1"/>
</dbReference>
<keyword evidence="9" id="KW-1185">Reference proteome</keyword>
<name>A0A916J4G2_9PROT</name>
<evidence type="ECO:0000313" key="9">
    <source>
        <dbReference type="Proteomes" id="UP000742786"/>
    </source>
</evidence>
<evidence type="ECO:0000256" key="6">
    <source>
        <dbReference type="ARBA" id="ARBA00023136"/>
    </source>
</evidence>
<comment type="caution">
    <text evidence="8">The sequence shown here is derived from an EMBL/GenBank/DDBJ whole genome shotgun (WGS) entry which is preliminary data.</text>
</comment>
<dbReference type="SUPFAM" id="SSF54523">
    <property type="entry name" value="Pili subunits"/>
    <property type="match status" value="1"/>
</dbReference>
<organism evidence="8 9">
    <name type="scientific">Georgfuchsia toluolica</name>
    <dbReference type="NCBI Taxonomy" id="424218"/>
    <lineage>
        <taxon>Bacteria</taxon>
        <taxon>Pseudomonadati</taxon>
        <taxon>Pseudomonadota</taxon>
        <taxon>Betaproteobacteria</taxon>
        <taxon>Nitrosomonadales</taxon>
        <taxon>Sterolibacteriaceae</taxon>
        <taxon>Georgfuchsia</taxon>
    </lineage>
</organism>
<keyword evidence="3" id="KW-0488">Methylation</keyword>
<gene>
    <name evidence="8" type="ORF">GTOL_11670</name>
</gene>
<evidence type="ECO:0000256" key="5">
    <source>
        <dbReference type="ARBA" id="ARBA00022989"/>
    </source>
</evidence>
<keyword evidence="4 7" id="KW-0812">Transmembrane</keyword>
<evidence type="ECO:0000256" key="7">
    <source>
        <dbReference type="SAM" id="Phobius"/>
    </source>
</evidence>
<dbReference type="PANTHER" id="PTHR30093">
    <property type="entry name" value="GENERAL SECRETION PATHWAY PROTEIN G"/>
    <property type="match status" value="1"/>
</dbReference>
<dbReference type="Gene3D" id="3.30.700.10">
    <property type="entry name" value="Glycoprotein, Type 4 Pilin"/>
    <property type="match status" value="1"/>
</dbReference>
<dbReference type="InterPro" id="IPR045584">
    <property type="entry name" value="Pilin-like"/>
</dbReference>
<dbReference type="PRINTS" id="PR00885">
    <property type="entry name" value="BCTERIALGSPH"/>
</dbReference>
<dbReference type="Proteomes" id="UP000742786">
    <property type="component" value="Unassembled WGS sequence"/>
</dbReference>
<evidence type="ECO:0000256" key="4">
    <source>
        <dbReference type="ARBA" id="ARBA00022692"/>
    </source>
</evidence>